<feature type="repeat" description="PPR" evidence="3">
    <location>
        <begin position="133"/>
        <end position="164"/>
    </location>
</feature>
<dbReference type="InterPro" id="IPR046849">
    <property type="entry name" value="E2_motif"/>
</dbReference>
<dbReference type="Gene3D" id="1.25.40.10">
    <property type="entry name" value="Tetratricopeptide repeat domain"/>
    <property type="match status" value="3"/>
</dbReference>
<accession>A0AAP0PP88</accession>
<evidence type="ECO:0000256" key="2">
    <source>
        <dbReference type="ARBA" id="ARBA00061659"/>
    </source>
</evidence>
<feature type="repeat" description="PPR" evidence="3">
    <location>
        <begin position="382"/>
        <end position="416"/>
    </location>
</feature>
<comment type="similarity">
    <text evidence="2">Belongs to the PPR family. PCMP-E subfamily.</text>
</comment>
<dbReference type="FunFam" id="1.25.40.10:FF:000344">
    <property type="entry name" value="Pentatricopeptide repeat-containing protein"/>
    <property type="match status" value="1"/>
</dbReference>
<sequence>MPSPTALAEVLQGRLPTSHLLQIHAQIILTSQSQHNLITTRLIGHYPPQLALLLFSHLRNPNIFPFNALIRVLSEHNLRSQSFSAFKALKSSSLSPNHLTFSFVLKACHASKDARNYATQIHTHVFKSGFGGNSLVSNALLAAYAKGVGDLGSARRVFDEMPERGTGFCWGCLIGGYVKAGRCDEGLNLFLRMVRENVVVEDDTMVSVLSACSVIDGVGEVERWMRLLVEFKERGYGFAGNEERIDTVLVYLYGKLGEIEKSRELFDRIAANGGRGLLHWNSMIGGYLQNGRPIEALNLFHLMMASRASKPNHVTMVSVLSACAQVGNLELGRWVHRYMRSGGRERSLASNPFLATALIDMYSKCGSLDMAKEVFDQMIFKDVVAFNAMIMGLAVNGEGEQALQVFFKMKEFEVHPNGGTFLAVLAACNHSGLVSEGRKIFLSMQHQCYSIDPELEHYACYIDLLARVGHIEEALEVVNSMPVEPNGLIWGALLGGCVAHRKFDIAQDIARKLVGVDPNNSAGYVMLSNVYATDCRWREILELRELMREKGVRKHPGCSWINVEGVVHEFLVGSSSHPQINEIYSALNGLFKKMKSPDLFAFS</sequence>
<keyword evidence="5" id="KW-1185">Reference proteome</keyword>
<protein>
    <recommendedName>
        <fullName evidence="6">Pentatricopeptide repeat-containing protein</fullName>
    </recommendedName>
</protein>
<dbReference type="Pfam" id="PF13041">
    <property type="entry name" value="PPR_2"/>
    <property type="match status" value="1"/>
</dbReference>
<evidence type="ECO:0008006" key="6">
    <source>
        <dbReference type="Google" id="ProtNLM"/>
    </source>
</evidence>
<dbReference type="Proteomes" id="UP001419268">
    <property type="component" value="Unassembled WGS sequence"/>
</dbReference>
<name>A0AAP0PP88_9MAGN</name>
<feature type="repeat" description="PPR" evidence="3">
    <location>
        <begin position="276"/>
        <end position="311"/>
    </location>
</feature>
<dbReference type="EMBL" id="JBBNAG010000003">
    <property type="protein sequence ID" value="KAK9149215.1"/>
    <property type="molecule type" value="Genomic_DNA"/>
</dbReference>
<dbReference type="FunFam" id="1.25.40.10:FF:000280">
    <property type="entry name" value="Pentatricopeptide repeat-containing protein"/>
    <property type="match status" value="1"/>
</dbReference>
<evidence type="ECO:0000256" key="3">
    <source>
        <dbReference type="PROSITE-ProRule" id="PRU00708"/>
    </source>
</evidence>
<comment type="caution">
    <text evidence="4">The sequence shown here is derived from an EMBL/GenBank/DDBJ whole genome shotgun (WGS) entry which is preliminary data.</text>
</comment>
<dbReference type="InterPro" id="IPR046960">
    <property type="entry name" value="PPR_At4g14850-like_plant"/>
</dbReference>
<feature type="repeat" description="PPR" evidence="3">
    <location>
        <begin position="351"/>
        <end position="381"/>
    </location>
</feature>
<evidence type="ECO:0000256" key="1">
    <source>
        <dbReference type="ARBA" id="ARBA00022737"/>
    </source>
</evidence>
<dbReference type="PANTHER" id="PTHR47926">
    <property type="entry name" value="PENTATRICOPEPTIDE REPEAT-CONTAINING PROTEIN"/>
    <property type="match status" value="1"/>
</dbReference>
<dbReference type="Pfam" id="PF13812">
    <property type="entry name" value="PPR_3"/>
    <property type="match status" value="1"/>
</dbReference>
<dbReference type="InterPro" id="IPR002885">
    <property type="entry name" value="PPR_rpt"/>
</dbReference>
<feature type="repeat" description="PPR" evidence="3">
    <location>
        <begin position="166"/>
        <end position="200"/>
    </location>
</feature>
<dbReference type="AlphaFoldDB" id="A0AAP0PP88"/>
<proteinExistence type="inferred from homology"/>
<evidence type="ECO:0000313" key="4">
    <source>
        <dbReference type="EMBL" id="KAK9149215.1"/>
    </source>
</evidence>
<gene>
    <name evidence="4" type="ORF">Scep_007972</name>
</gene>
<reference evidence="4 5" key="1">
    <citation type="submission" date="2024-01" db="EMBL/GenBank/DDBJ databases">
        <title>Genome assemblies of Stephania.</title>
        <authorList>
            <person name="Yang L."/>
        </authorList>
    </citation>
    <scope>NUCLEOTIDE SEQUENCE [LARGE SCALE GENOMIC DNA]</scope>
    <source>
        <strain evidence="4">JXDWG</strain>
        <tissue evidence="4">Leaf</tissue>
    </source>
</reference>
<evidence type="ECO:0000313" key="5">
    <source>
        <dbReference type="Proteomes" id="UP001419268"/>
    </source>
</evidence>
<dbReference type="GO" id="GO:0009451">
    <property type="term" value="P:RNA modification"/>
    <property type="evidence" value="ECO:0007669"/>
    <property type="project" value="InterPro"/>
</dbReference>
<dbReference type="FunFam" id="1.25.40.10:FF:000031">
    <property type="entry name" value="Pentatricopeptide repeat-containing protein mitochondrial"/>
    <property type="match status" value="1"/>
</dbReference>
<dbReference type="Pfam" id="PF20430">
    <property type="entry name" value="Eplus_motif"/>
    <property type="match status" value="1"/>
</dbReference>
<organism evidence="4 5">
    <name type="scientific">Stephania cephalantha</name>
    <dbReference type="NCBI Taxonomy" id="152367"/>
    <lineage>
        <taxon>Eukaryota</taxon>
        <taxon>Viridiplantae</taxon>
        <taxon>Streptophyta</taxon>
        <taxon>Embryophyta</taxon>
        <taxon>Tracheophyta</taxon>
        <taxon>Spermatophyta</taxon>
        <taxon>Magnoliopsida</taxon>
        <taxon>Ranunculales</taxon>
        <taxon>Menispermaceae</taxon>
        <taxon>Menispermoideae</taxon>
        <taxon>Cissampelideae</taxon>
        <taxon>Stephania</taxon>
    </lineage>
</organism>
<dbReference type="InterPro" id="IPR011990">
    <property type="entry name" value="TPR-like_helical_dom_sf"/>
</dbReference>
<dbReference type="NCBIfam" id="TIGR00756">
    <property type="entry name" value="PPR"/>
    <property type="match status" value="4"/>
</dbReference>
<dbReference type="PROSITE" id="PS51375">
    <property type="entry name" value="PPR"/>
    <property type="match status" value="5"/>
</dbReference>
<dbReference type="PANTHER" id="PTHR47926:SF436">
    <property type="entry name" value="PENTATRICOPEPTIDE REPEAT-CONTAINING PROTEIN ELI1, CHLOROPLASTIC-LIKE ISOFORM X2"/>
    <property type="match status" value="1"/>
</dbReference>
<dbReference type="InterPro" id="IPR046848">
    <property type="entry name" value="E_motif"/>
</dbReference>
<dbReference type="GO" id="GO:0003723">
    <property type="term" value="F:RNA binding"/>
    <property type="evidence" value="ECO:0007669"/>
    <property type="project" value="InterPro"/>
</dbReference>
<keyword evidence="1" id="KW-0677">Repeat</keyword>
<dbReference type="Pfam" id="PF01535">
    <property type="entry name" value="PPR"/>
    <property type="match status" value="5"/>
</dbReference>
<dbReference type="Pfam" id="PF20431">
    <property type="entry name" value="E_motif"/>
    <property type="match status" value="1"/>
</dbReference>